<feature type="transmembrane region" description="Helical" evidence="1">
    <location>
        <begin position="41"/>
        <end position="66"/>
    </location>
</feature>
<evidence type="ECO:0000256" key="1">
    <source>
        <dbReference type="SAM" id="Phobius"/>
    </source>
</evidence>
<sequence>MLLSTNKDGLSEFMWACVGAGVGLIIPVLEKIKSAFIDDPATPLTIIGTFEICIFFVSVALVVLIAKISSTRSKKADELATEIRGRGRV</sequence>
<reference evidence="2 3" key="1">
    <citation type="submission" date="2018-04" db="EMBL/GenBank/DDBJ databases">
        <title>Active sludge and wastewater microbial communities from Klosterneuburg, Austria.</title>
        <authorList>
            <person name="Wagner M."/>
        </authorList>
    </citation>
    <scope>NUCLEOTIDE SEQUENCE [LARGE SCALE GENOMIC DNA]</scope>
    <source>
        <strain evidence="2 3">Nm49</strain>
    </source>
</reference>
<gene>
    <name evidence="2" type="ORF">C8R26_103132</name>
</gene>
<comment type="caution">
    <text evidence="2">The sequence shown here is derived from an EMBL/GenBank/DDBJ whole genome shotgun (WGS) entry which is preliminary data.</text>
</comment>
<accession>A0A2T5I3I2</accession>
<feature type="transmembrane region" description="Helical" evidence="1">
    <location>
        <begin position="12"/>
        <end position="29"/>
    </location>
</feature>
<protein>
    <submittedName>
        <fullName evidence="2">Uncharacterized protein</fullName>
    </submittedName>
</protein>
<evidence type="ECO:0000313" key="3">
    <source>
        <dbReference type="Proteomes" id="UP000244128"/>
    </source>
</evidence>
<name>A0A2T5I3I2_9PROT</name>
<keyword evidence="1" id="KW-0472">Membrane</keyword>
<keyword evidence="1" id="KW-0812">Transmembrane</keyword>
<keyword evidence="1" id="KW-1133">Transmembrane helix</keyword>
<evidence type="ECO:0000313" key="2">
    <source>
        <dbReference type="EMBL" id="PTQ78370.1"/>
    </source>
</evidence>
<dbReference type="Proteomes" id="UP000244128">
    <property type="component" value="Unassembled WGS sequence"/>
</dbReference>
<dbReference type="EMBL" id="QAOI01000003">
    <property type="protein sequence ID" value="PTQ78370.1"/>
    <property type="molecule type" value="Genomic_DNA"/>
</dbReference>
<organism evidence="2 3">
    <name type="scientific">Nitrosomonas oligotropha</name>
    <dbReference type="NCBI Taxonomy" id="42354"/>
    <lineage>
        <taxon>Bacteria</taxon>
        <taxon>Pseudomonadati</taxon>
        <taxon>Pseudomonadota</taxon>
        <taxon>Betaproteobacteria</taxon>
        <taxon>Nitrosomonadales</taxon>
        <taxon>Nitrosomonadaceae</taxon>
        <taxon>Nitrosomonas</taxon>
    </lineage>
</organism>
<proteinExistence type="predicted"/>
<dbReference type="AlphaFoldDB" id="A0A2T5I3I2"/>